<dbReference type="EMBL" id="HBEA01011267">
    <property type="protein sequence ID" value="CAD8259111.1"/>
    <property type="molecule type" value="Transcribed_RNA"/>
</dbReference>
<gene>
    <name evidence="5" type="ORF">PPYR1160_LOCUS8612</name>
    <name evidence="6" type="ORF">PPYR1160_LOCUS8613</name>
</gene>
<dbReference type="CDD" id="cd04301">
    <property type="entry name" value="NAT_SF"/>
    <property type="match status" value="1"/>
</dbReference>
<dbReference type="InterPro" id="IPR000182">
    <property type="entry name" value="GNAT_dom"/>
</dbReference>
<evidence type="ECO:0000259" key="4">
    <source>
        <dbReference type="PROSITE" id="PS51186"/>
    </source>
</evidence>
<dbReference type="InterPro" id="IPR016181">
    <property type="entry name" value="Acyl_CoA_acyltransferase"/>
</dbReference>
<dbReference type="SUPFAM" id="SSF55729">
    <property type="entry name" value="Acyl-CoA N-acyltransferases (Nat)"/>
    <property type="match status" value="1"/>
</dbReference>
<organism evidence="6">
    <name type="scientific">Pinguiococcus pyrenoidosus</name>
    <dbReference type="NCBI Taxonomy" id="172671"/>
    <lineage>
        <taxon>Eukaryota</taxon>
        <taxon>Sar</taxon>
        <taxon>Stramenopiles</taxon>
        <taxon>Ochrophyta</taxon>
        <taxon>Pinguiophyceae</taxon>
        <taxon>Pinguiochrysidales</taxon>
        <taxon>Pinguiochrysidaceae</taxon>
        <taxon>Pinguiococcus</taxon>
    </lineage>
</organism>
<keyword evidence="3" id="KW-0812">Transmembrane</keyword>
<accession>A0A6U0VC96</accession>
<sequence>MIAPHKESPHRSPPYPQIFKGFLLRILVVEMSLRGAQLFTAAALGFAAAGLVCCVWVKKMGISRKKRKQWHSVKAIKDGECHLRHAENTNRDIKILYDAVHGLAKHLDEAVPNLSVARLHKDFNAGAFEALVAEIPGRSGTEEEMVPVGAAIFFDTYSTWNGRCLFVEDLYVEPKFRSKGIGTVLLRALAAMALQEGYCRLQWESSRTNLHANSYYLQAVGAVQVDDRLLWRLPGDRLAAFVGDSPI</sequence>
<dbReference type="GO" id="GO:0008080">
    <property type="term" value="F:N-acetyltransferase activity"/>
    <property type="evidence" value="ECO:0007669"/>
    <property type="project" value="UniProtKB-ARBA"/>
</dbReference>
<dbReference type="AlphaFoldDB" id="A0A6U0VC96"/>
<name>A0A6U0VC96_9STRA</name>
<evidence type="ECO:0000313" key="6">
    <source>
        <dbReference type="EMBL" id="CAD8259112.1"/>
    </source>
</evidence>
<keyword evidence="1" id="KW-0808">Transferase</keyword>
<evidence type="ECO:0000256" key="3">
    <source>
        <dbReference type="SAM" id="Phobius"/>
    </source>
</evidence>
<keyword evidence="2" id="KW-0012">Acyltransferase</keyword>
<feature type="transmembrane region" description="Helical" evidence="3">
    <location>
        <begin position="38"/>
        <end position="57"/>
    </location>
</feature>
<keyword evidence="3" id="KW-0472">Membrane</keyword>
<evidence type="ECO:0000313" key="5">
    <source>
        <dbReference type="EMBL" id="CAD8259111.1"/>
    </source>
</evidence>
<proteinExistence type="predicted"/>
<dbReference type="Pfam" id="PF00583">
    <property type="entry name" value="Acetyltransf_1"/>
    <property type="match status" value="1"/>
</dbReference>
<dbReference type="InterPro" id="IPR051016">
    <property type="entry name" value="Diverse_Substrate_AcTransf"/>
</dbReference>
<dbReference type="Gene3D" id="3.40.630.30">
    <property type="match status" value="1"/>
</dbReference>
<dbReference type="EMBL" id="HBEA01011268">
    <property type="protein sequence ID" value="CAD8259112.1"/>
    <property type="molecule type" value="Transcribed_RNA"/>
</dbReference>
<dbReference type="PROSITE" id="PS51186">
    <property type="entry name" value="GNAT"/>
    <property type="match status" value="1"/>
</dbReference>
<evidence type="ECO:0000256" key="2">
    <source>
        <dbReference type="ARBA" id="ARBA00023315"/>
    </source>
</evidence>
<keyword evidence="3" id="KW-1133">Transmembrane helix</keyword>
<evidence type="ECO:0000256" key="1">
    <source>
        <dbReference type="ARBA" id="ARBA00022679"/>
    </source>
</evidence>
<dbReference type="PANTHER" id="PTHR10545">
    <property type="entry name" value="DIAMINE N-ACETYLTRANSFERASE"/>
    <property type="match status" value="1"/>
</dbReference>
<feature type="domain" description="N-acetyltransferase" evidence="4">
    <location>
        <begin position="91"/>
        <end position="243"/>
    </location>
</feature>
<protein>
    <recommendedName>
        <fullName evidence="4">N-acetyltransferase domain-containing protein</fullName>
    </recommendedName>
</protein>
<dbReference type="PANTHER" id="PTHR10545:SF29">
    <property type="entry name" value="GH14572P-RELATED"/>
    <property type="match status" value="1"/>
</dbReference>
<reference evidence="6" key="1">
    <citation type="submission" date="2021-01" db="EMBL/GenBank/DDBJ databases">
        <authorList>
            <person name="Corre E."/>
            <person name="Pelletier E."/>
            <person name="Niang G."/>
            <person name="Scheremetjew M."/>
            <person name="Finn R."/>
            <person name="Kale V."/>
            <person name="Holt S."/>
            <person name="Cochrane G."/>
            <person name="Meng A."/>
            <person name="Brown T."/>
            <person name="Cohen L."/>
        </authorList>
    </citation>
    <scope>NUCLEOTIDE SEQUENCE</scope>
    <source>
        <strain evidence="6">CCMP2078</strain>
    </source>
</reference>